<name>A0AA38CTU0_TAXCH</name>
<protein>
    <submittedName>
        <fullName evidence="1">Uncharacterized protein</fullName>
    </submittedName>
</protein>
<reference evidence="1 2" key="1">
    <citation type="journal article" date="2021" name="Nat. Plants">
        <title>The Taxus genome provides insights into paclitaxel biosynthesis.</title>
        <authorList>
            <person name="Xiong X."/>
            <person name="Gou J."/>
            <person name="Liao Q."/>
            <person name="Li Y."/>
            <person name="Zhou Q."/>
            <person name="Bi G."/>
            <person name="Li C."/>
            <person name="Du R."/>
            <person name="Wang X."/>
            <person name="Sun T."/>
            <person name="Guo L."/>
            <person name="Liang H."/>
            <person name="Lu P."/>
            <person name="Wu Y."/>
            <person name="Zhang Z."/>
            <person name="Ro D.K."/>
            <person name="Shang Y."/>
            <person name="Huang S."/>
            <person name="Yan J."/>
        </authorList>
    </citation>
    <scope>NUCLEOTIDE SEQUENCE [LARGE SCALE GENOMIC DNA]</scope>
    <source>
        <strain evidence="1">Ta-2019</strain>
    </source>
</reference>
<dbReference type="AlphaFoldDB" id="A0AA38CTU0"/>
<feature type="non-terminal residue" evidence="1">
    <location>
        <position position="115"/>
    </location>
</feature>
<dbReference type="Proteomes" id="UP000824469">
    <property type="component" value="Unassembled WGS sequence"/>
</dbReference>
<proteinExistence type="predicted"/>
<evidence type="ECO:0000313" key="2">
    <source>
        <dbReference type="Proteomes" id="UP000824469"/>
    </source>
</evidence>
<organism evidence="1 2">
    <name type="scientific">Taxus chinensis</name>
    <name type="common">Chinese yew</name>
    <name type="synonym">Taxus wallichiana var. chinensis</name>
    <dbReference type="NCBI Taxonomy" id="29808"/>
    <lineage>
        <taxon>Eukaryota</taxon>
        <taxon>Viridiplantae</taxon>
        <taxon>Streptophyta</taxon>
        <taxon>Embryophyta</taxon>
        <taxon>Tracheophyta</taxon>
        <taxon>Spermatophyta</taxon>
        <taxon>Pinopsida</taxon>
        <taxon>Pinidae</taxon>
        <taxon>Conifers II</taxon>
        <taxon>Cupressales</taxon>
        <taxon>Taxaceae</taxon>
        <taxon>Taxus</taxon>
    </lineage>
</organism>
<evidence type="ECO:0000313" key="1">
    <source>
        <dbReference type="EMBL" id="KAH9302569.1"/>
    </source>
</evidence>
<comment type="caution">
    <text evidence="1">The sequence shown here is derived from an EMBL/GenBank/DDBJ whole genome shotgun (WGS) entry which is preliminary data.</text>
</comment>
<sequence>MNCQTQFNDHLSFCWQTLPPTESLNNNQEHIELPDHELAAIPQQLDDLSAVVQKCNVQGFQNAFLSMLRPPAFSVPVVGALSHFHDFYVQDTIIDGGGEEDKFLKRKRNQSVSSR</sequence>
<gene>
    <name evidence="1" type="ORF">KI387_014152</name>
</gene>
<keyword evidence="2" id="KW-1185">Reference proteome</keyword>
<dbReference type="EMBL" id="JAHRHJ020000009">
    <property type="protein sequence ID" value="KAH9302569.1"/>
    <property type="molecule type" value="Genomic_DNA"/>
</dbReference>
<accession>A0AA38CTU0</accession>